<accession>A0A2V3PKI6</accession>
<feature type="domain" description="DUF6973" evidence="3">
    <location>
        <begin position="1044"/>
        <end position="1127"/>
    </location>
</feature>
<evidence type="ECO:0000313" key="5">
    <source>
        <dbReference type="Proteomes" id="UP000247973"/>
    </source>
</evidence>
<dbReference type="Gene3D" id="2.180.10.10">
    <property type="entry name" value="RHS repeat-associated core"/>
    <property type="match status" value="1"/>
</dbReference>
<dbReference type="PANTHER" id="PTHR32305">
    <property type="match status" value="1"/>
</dbReference>
<dbReference type="NCBIfam" id="TIGR03696">
    <property type="entry name" value="Rhs_assc_core"/>
    <property type="match status" value="1"/>
</dbReference>
<dbReference type="InterPro" id="IPR022385">
    <property type="entry name" value="Rhs_assc_core"/>
</dbReference>
<feature type="chain" id="PRO_5016144878" evidence="1">
    <location>
        <begin position="20"/>
        <end position="1175"/>
    </location>
</feature>
<feature type="domain" description="DUF6443" evidence="2">
    <location>
        <begin position="93"/>
        <end position="219"/>
    </location>
</feature>
<feature type="signal peptide" evidence="1">
    <location>
        <begin position="1"/>
        <end position="19"/>
    </location>
</feature>
<dbReference type="OrthoDB" id="976756at2"/>
<dbReference type="Proteomes" id="UP000247973">
    <property type="component" value="Unassembled WGS sequence"/>
</dbReference>
<protein>
    <submittedName>
        <fullName evidence="4">RHS repeat-associated protein</fullName>
    </submittedName>
</protein>
<evidence type="ECO:0000259" key="2">
    <source>
        <dbReference type="Pfam" id="PF20041"/>
    </source>
</evidence>
<name>A0A2V3PKI6_9BACT</name>
<dbReference type="PANTHER" id="PTHR32305:SF15">
    <property type="entry name" value="PROTEIN RHSA-RELATED"/>
    <property type="match status" value="1"/>
</dbReference>
<proteinExistence type="predicted"/>
<evidence type="ECO:0000256" key="1">
    <source>
        <dbReference type="SAM" id="SignalP"/>
    </source>
</evidence>
<dbReference type="InterPro" id="IPR045619">
    <property type="entry name" value="DUF6443"/>
</dbReference>
<evidence type="ECO:0000313" key="4">
    <source>
        <dbReference type="EMBL" id="PXV59424.1"/>
    </source>
</evidence>
<dbReference type="Pfam" id="PF20041">
    <property type="entry name" value="DUF6443"/>
    <property type="match status" value="1"/>
</dbReference>
<evidence type="ECO:0000259" key="3">
    <source>
        <dbReference type="Pfam" id="PF22322"/>
    </source>
</evidence>
<dbReference type="RefSeq" id="WP_110312346.1">
    <property type="nucleotide sequence ID" value="NZ_QICL01000036.1"/>
</dbReference>
<dbReference type="AlphaFoldDB" id="A0A2V3PKI6"/>
<dbReference type="Pfam" id="PF22322">
    <property type="entry name" value="DUF6973"/>
    <property type="match status" value="1"/>
</dbReference>
<organism evidence="4 5">
    <name type="scientific">Dysgonomonas alginatilytica</name>
    <dbReference type="NCBI Taxonomy" id="1605892"/>
    <lineage>
        <taxon>Bacteria</taxon>
        <taxon>Pseudomonadati</taxon>
        <taxon>Bacteroidota</taxon>
        <taxon>Bacteroidia</taxon>
        <taxon>Bacteroidales</taxon>
        <taxon>Dysgonomonadaceae</taxon>
        <taxon>Dysgonomonas</taxon>
    </lineage>
</organism>
<comment type="caution">
    <text evidence="4">The sequence shown here is derived from an EMBL/GenBank/DDBJ whole genome shotgun (WGS) entry which is preliminary data.</text>
</comment>
<gene>
    <name evidence="4" type="ORF">CLV62_13645</name>
</gene>
<dbReference type="InterPro" id="IPR054246">
    <property type="entry name" value="DUF6973"/>
</dbReference>
<sequence>MRKKLLYILALCSSLSVYSQKDIIEYKSAPPTSINEACKGFILQPDFSFKATSTSSMTFRVNTAACSVAETKTNISADQNYIVTLTPLGQTQSVSYKDKTITVDRTIEGDVDVLTQIQYFDGLGRPVQTIELGATPGKKDMLHLQEYDAFGRQSKTWLPLNSGVNTGEYRNPAAIINRSNTEYEDSRAFSEPEYEASPLNRVLKQYGPGDKWTKNPVTIEYLTNTSSGDLACVNYISGDNRNAVEISKSGNYANAQLYVTKMTDEDGNISYEFKDKLGQVILTRQMNGSAHDTYYVYDSFGNLKAVFPPMASDAINAKESELIAGSSVRVNLAYLYQYDARNRCIAKKLPGADWIHYVYDKADRLIFTQDGEQRLKGEWLFTIPDVFGRIVLTGTCKTVNNATITTGRFDSNLIKAEYSASGTYNGYNLKVDNTALPLGTFTVLTANYYDNYDYLSLTDIKDKALGYTTQSGYGTKYDNSKGLLTGSMTALLDGSSSPKYLYTAVYYDYKGNVIQSKSTNHQDGLESEYIAYTFAGSPTKKMHVHSTKVNNVTTQQTELYTYAYDHAGRLTTTKHKLNTGAEIVLAQNTYNELGQLQATTANNQANLKTSYTYNIRSWTNNITNPHFVENLTYTYNGNISTQEWKQAYKTRKYTFAYDKLSRIEEAKYTGDGNLSTSYTYDKMGNITSLTRYGVTADGVNDQIIDKLTLNYDGTGNQLKYITDAGPNVNLSTSADFKDYSKVTTAEYAFNLNGAMTKDLNKGIQGIAYNSLNLPRELVISHATARAKNYYTYTATGVKLQVKHLNDPTLKEQPVLGSTGTDGKMKGPTTDYLGNKIYEDGVLKMILTDNGYIESGIYYFYIKDHLGNNRIVANASGASVQSTQYYPFGMAFADGNKAELDKQPFKYNGKELDRNHELNWYDYSARFVDNAIGRTPTQDPLSEKFYNWSPYVYCYNNPMKFIDPDGKQGILTTSTPISLSWEAFSRTYDKATMPSSIKQTIFAVGNPISAWSIGEYKEGSGNISTTAGNFGINLTRAMGERVPGEGNYNNALRHGIWQAIITKEYNTDFATKAGNVHEYNPQAKLGVQTFRNIESADQAIDLSNNIIGRDIGKKNPTATNVELAGMILKTFLKDGMWTATQLENGNVTIQRTKLTEDQYTRAKERLDGLNENGLTR</sequence>
<keyword evidence="1" id="KW-0732">Signal</keyword>
<reference evidence="4 5" key="1">
    <citation type="submission" date="2018-03" db="EMBL/GenBank/DDBJ databases">
        <title>Genomic Encyclopedia of Archaeal and Bacterial Type Strains, Phase II (KMG-II): from individual species to whole genera.</title>
        <authorList>
            <person name="Goeker M."/>
        </authorList>
    </citation>
    <scope>NUCLEOTIDE SEQUENCE [LARGE SCALE GENOMIC DNA]</scope>
    <source>
        <strain evidence="4 5">DSM 100214</strain>
    </source>
</reference>
<dbReference type="EMBL" id="QICL01000036">
    <property type="protein sequence ID" value="PXV59424.1"/>
    <property type="molecule type" value="Genomic_DNA"/>
</dbReference>
<keyword evidence="5" id="KW-1185">Reference proteome</keyword>
<dbReference type="InterPro" id="IPR050708">
    <property type="entry name" value="T6SS_VgrG/RHS"/>
</dbReference>